<name>A0ABT1MFE5_9MYCO</name>
<sequence>MSDVEPTKPVYLESVAREGSDTPERVVLYERVGKKVYVRAVDPCDDDQEPERVRIDDGDELIVMEHLSHITHHLTLEGDDGYLLPQRIVETSREPGMVVARTLRHGEVDDGRRVHVRPGDKIEVHPTLEIDAVDEFESQGVLGYAPISPVLWTWLKIAPQLTDDRPRYLLSAARRLDLAQTLFMRVEELRQSDPEGAPAVRRALFELVGATELAVVSLSRAIDMCTKAGTDIGVTTAVPSDITTRATAVIAIRNAYEHIEDRALGKVWGKPDPNALTIFDHVSIAVDGVIRYGVHQLDLGTDVPETISAIRQFLKTAASEALPPPDSPTTTTYVDA</sequence>
<reference evidence="1 2" key="1">
    <citation type="submission" date="2022-06" db="EMBL/GenBank/DDBJ databases">
        <title>Mycolicibacterium sp. CAU 1645 isolated from seawater.</title>
        <authorList>
            <person name="Kim W."/>
        </authorList>
    </citation>
    <scope>NUCLEOTIDE SEQUENCE [LARGE SCALE GENOMIC DNA]</scope>
    <source>
        <strain evidence="1 2">CAU 1645</strain>
    </source>
</reference>
<keyword evidence="2" id="KW-1185">Reference proteome</keyword>
<organism evidence="1 2">
    <name type="scientific">Mycolicibacterium arenosum</name>
    <dbReference type="NCBI Taxonomy" id="2952157"/>
    <lineage>
        <taxon>Bacteria</taxon>
        <taxon>Bacillati</taxon>
        <taxon>Actinomycetota</taxon>
        <taxon>Actinomycetes</taxon>
        <taxon>Mycobacteriales</taxon>
        <taxon>Mycobacteriaceae</taxon>
        <taxon>Mycolicibacterium</taxon>
    </lineage>
</organism>
<evidence type="ECO:0000313" key="2">
    <source>
        <dbReference type="Proteomes" id="UP001651690"/>
    </source>
</evidence>
<dbReference type="Proteomes" id="UP001651690">
    <property type="component" value="Unassembled WGS sequence"/>
</dbReference>
<comment type="caution">
    <text evidence="1">The sequence shown here is derived from an EMBL/GenBank/DDBJ whole genome shotgun (WGS) entry which is preliminary data.</text>
</comment>
<protein>
    <submittedName>
        <fullName evidence="1">Light-mediated development protein DET1</fullName>
    </submittedName>
</protein>
<proteinExistence type="predicted"/>
<gene>
    <name evidence="1" type="ORF">NM203_32600</name>
</gene>
<evidence type="ECO:0000313" key="1">
    <source>
        <dbReference type="EMBL" id="MCP9276929.1"/>
    </source>
</evidence>
<accession>A0ABT1MFE5</accession>
<dbReference type="EMBL" id="JANDBD010000022">
    <property type="protein sequence ID" value="MCP9276929.1"/>
    <property type="molecule type" value="Genomic_DNA"/>
</dbReference>